<dbReference type="InterPro" id="IPR029063">
    <property type="entry name" value="SAM-dependent_MTases_sf"/>
</dbReference>
<dbReference type="InterPro" id="IPR010675">
    <property type="entry name" value="Bin3_C"/>
</dbReference>
<comment type="similarity">
    <text evidence="1 6">Belongs to the methyltransferase superfamily.</text>
</comment>
<dbReference type="InterPro" id="IPR039772">
    <property type="entry name" value="Bin3-like"/>
</dbReference>
<dbReference type="GO" id="GO:0017069">
    <property type="term" value="F:snRNA binding"/>
    <property type="evidence" value="ECO:0007669"/>
    <property type="project" value="TreeGrafter"/>
</dbReference>
<comment type="caution">
    <text evidence="9">The sequence shown here is derived from an EMBL/GenBank/DDBJ whole genome shotgun (WGS) entry which is preliminary data.</text>
</comment>
<keyword evidence="10" id="KW-1185">Reference proteome</keyword>
<gene>
    <name evidence="9" type="ORF">LOD99_16015</name>
</gene>
<evidence type="ECO:0000256" key="4">
    <source>
        <dbReference type="ARBA" id="ARBA00022691"/>
    </source>
</evidence>
<evidence type="ECO:0000256" key="2">
    <source>
        <dbReference type="ARBA" id="ARBA00022603"/>
    </source>
</evidence>
<evidence type="ECO:0000256" key="7">
    <source>
        <dbReference type="SAM" id="MobiDB-lite"/>
    </source>
</evidence>
<keyword evidence="3 6" id="KW-0808">Transferase</keyword>
<dbReference type="Pfam" id="PF06859">
    <property type="entry name" value="Bin3"/>
    <property type="match status" value="1"/>
</dbReference>
<evidence type="ECO:0000256" key="1">
    <source>
        <dbReference type="ARBA" id="ARBA00008361"/>
    </source>
</evidence>
<keyword evidence="4 5" id="KW-0949">S-adenosyl-L-methionine</keyword>
<reference evidence="9 10" key="1">
    <citation type="journal article" date="2023" name="BMC Biol.">
        <title>The compact genome of the sponge Oopsacas minuta (Hexactinellida) is lacking key metazoan core genes.</title>
        <authorList>
            <person name="Santini S."/>
            <person name="Schenkelaars Q."/>
            <person name="Jourda C."/>
            <person name="Duchesne M."/>
            <person name="Belahbib H."/>
            <person name="Rocher C."/>
            <person name="Selva M."/>
            <person name="Riesgo A."/>
            <person name="Vervoort M."/>
            <person name="Leys S.P."/>
            <person name="Kodjabachian L."/>
            <person name="Le Bivic A."/>
            <person name="Borchiellini C."/>
            <person name="Claverie J.M."/>
            <person name="Renard E."/>
        </authorList>
    </citation>
    <scope>NUCLEOTIDE SEQUENCE [LARGE SCALE GENOMIC DNA]</scope>
    <source>
        <strain evidence="9">SPO-2</strain>
    </source>
</reference>
<dbReference type="GO" id="GO:0040031">
    <property type="term" value="P:snRNA modification"/>
    <property type="evidence" value="ECO:0007669"/>
    <property type="project" value="TreeGrafter"/>
</dbReference>
<name>A0AAV7K8X2_9METZ</name>
<dbReference type="GO" id="GO:0008173">
    <property type="term" value="F:RNA methyltransferase activity"/>
    <property type="evidence" value="ECO:0007669"/>
    <property type="project" value="UniProtKB-UniRule"/>
</dbReference>
<feature type="domain" description="Bin3-type SAM" evidence="8">
    <location>
        <begin position="138"/>
        <end position="360"/>
    </location>
</feature>
<dbReference type="InterPro" id="IPR024160">
    <property type="entry name" value="BIN3_SAM-bd_dom"/>
</dbReference>
<dbReference type="CDD" id="cd02440">
    <property type="entry name" value="AdoMet_MTases"/>
    <property type="match status" value="1"/>
</dbReference>
<accession>A0AAV7K8X2</accession>
<evidence type="ECO:0000259" key="8">
    <source>
        <dbReference type="PROSITE" id="PS51515"/>
    </source>
</evidence>
<keyword evidence="2 6" id="KW-0489">Methyltransferase</keyword>
<dbReference type="GO" id="GO:0008171">
    <property type="term" value="F:O-methyltransferase activity"/>
    <property type="evidence" value="ECO:0007669"/>
    <property type="project" value="UniProtKB-UniRule"/>
</dbReference>
<dbReference type="Gene3D" id="3.40.50.150">
    <property type="entry name" value="Vaccinia Virus protein VP39"/>
    <property type="match status" value="1"/>
</dbReference>
<dbReference type="EC" id="2.1.1.-" evidence="6"/>
<dbReference type="SUPFAM" id="SSF53335">
    <property type="entry name" value="S-adenosyl-L-methionine-dependent methyltransferases"/>
    <property type="match status" value="1"/>
</dbReference>
<dbReference type="PANTHER" id="PTHR12315:SF0">
    <property type="entry name" value="7SK SNRNA METHYLPHOSPHATE CAPPING ENZYME"/>
    <property type="match status" value="1"/>
</dbReference>
<dbReference type="PANTHER" id="PTHR12315">
    <property type="entry name" value="BICOID-INTERACTING PROTEIN RELATED"/>
    <property type="match status" value="1"/>
</dbReference>
<dbReference type="GO" id="GO:0032259">
    <property type="term" value="P:methylation"/>
    <property type="evidence" value="ECO:0007669"/>
    <property type="project" value="UniProtKB-KW"/>
</dbReference>
<protein>
    <recommendedName>
        <fullName evidence="6">RNA methyltransferase</fullName>
        <ecNumber evidence="6">2.1.1.-</ecNumber>
    </recommendedName>
</protein>
<evidence type="ECO:0000313" key="9">
    <source>
        <dbReference type="EMBL" id="KAI6656711.1"/>
    </source>
</evidence>
<dbReference type="EMBL" id="JAKMXF010000133">
    <property type="protein sequence ID" value="KAI6656711.1"/>
    <property type="molecule type" value="Genomic_DNA"/>
</dbReference>
<organism evidence="9 10">
    <name type="scientific">Oopsacas minuta</name>
    <dbReference type="NCBI Taxonomy" id="111878"/>
    <lineage>
        <taxon>Eukaryota</taxon>
        <taxon>Metazoa</taxon>
        <taxon>Porifera</taxon>
        <taxon>Hexactinellida</taxon>
        <taxon>Hexasterophora</taxon>
        <taxon>Lyssacinosida</taxon>
        <taxon>Leucopsacidae</taxon>
        <taxon>Oopsacas</taxon>
    </lineage>
</organism>
<dbReference type="AlphaFoldDB" id="A0AAV7K8X2"/>
<evidence type="ECO:0000313" key="10">
    <source>
        <dbReference type="Proteomes" id="UP001165289"/>
    </source>
</evidence>
<dbReference type="FunFam" id="3.40.50.150:FF:000083">
    <property type="entry name" value="7SK snRNA methylphosphate capping enzyme"/>
    <property type="match status" value="1"/>
</dbReference>
<evidence type="ECO:0000256" key="5">
    <source>
        <dbReference type="PROSITE-ProRule" id="PRU00848"/>
    </source>
</evidence>
<sequence length="360" mass="41644">MACKVYETTKQINTSKCKHKQTRPSHIQLRKRQRTISFTETDPLCLSTGDSNMELTPFKQEPASEPINPRDPLNLKSTQNPKKRKYSKTVEVNNKNKESEQIECLPAKQLDTIVTKNKTYIYGNYPCYYGYRMESSQDPRMELFKSEIFQNKKCLDIGCNSGAITIRIARDFTPRFIEGIDIDPELIKRANRSVKYLLGPVVSKYPISSIGSAPTVKLEVGMFPQNISFRTHNYVLPSNEQLDRYVPDVSYDVILCLSVTKWIQLNWGDEGVRRLFMRIYKDLSPDGVLILESQNYGGYAKRAKMSPHMREHYRNMKMRPSQFAEYLTSEVGFVKREVLGAPCHSSKGFQREIELYRKSI</sequence>
<feature type="region of interest" description="Disordered" evidence="7">
    <location>
        <begin position="49"/>
        <end position="89"/>
    </location>
</feature>
<dbReference type="Proteomes" id="UP001165289">
    <property type="component" value="Unassembled WGS sequence"/>
</dbReference>
<evidence type="ECO:0000256" key="3">
    <source>
        <dbReference type="ARBA" id="ARBA00022679"/>
    </source>
</evidence>
<dbReference type="PROSITE" id="PS51515">
    <property type="entry name" value="BIN3_SAM"/>
    <property type="match status" value="1"/>
</dbReference>
<evidence type="ECO:0000256" key="6">
    <source>
        <dbReference type="RuleBase" id="RU367087"/>
    </source>
</evidence>
<proteinExistence type="inferred from homology"/>